<keyword evidence="3" id="KW-0804">Transcription</keyword>
<accession>A0A8H9L7E5</accession>
<evidence type="ECO:0000256" key="4">
    <source>
        <dbReference type="PROSITE-ProRule" id="PRU00335"/>
    </source>
</evidence>
<feature type="domain" description="HTH tetR-type" evidence="5">
    <location>
        <begin position="18"/>
        <end position="78"/>
    </location>
</feature>
<dbReference type="InterPro" id="IPR001647">
    <property type="entry name" value="HTH_TetR"/>
</dbReference>
<evidence type="ECO:0000256" key="3">
    <source>
        <dbReference type="ARBA" id="ARBA00023163"/>
    </source>
</evidence>
<dbReference type="SUPFAM" id="SSF48498">
    <property type="entry name" value="Tetracyclin repressor-like, C-terminal domain"/>
    <property type="match status" value="1"/>
</dbReference>
<keyword evidence="1" id="KW-0805">Transcription regulation</keyword>
<dbReference type="EMBL" id="BMPT01000021">
    <property type="protein sequence ID" value="GGM40109.1"/>
    <property type="molecule type" value="Genomic_DNA"/>
</dbReference>
<protein>
    <submittedName>
        <fullName evidence="6">TetR family transcriptional regulator</fullName>
    </submittedName>
</protein>
<organism evidence="6 7">
    <name type="scientific">Promicromonospora citrea</name>
    <dbReference type="NCBI Taxonomy" id="43677"/>
    <lineage>
        <taxon>Bacteria</taxon>
        <taxon>Bacillati</taxon>
        <taxon>Actinomycetota</taxon>
        <taxon>Actinomycetes</taxon>
        <taxon>Micrococcales</taxon>
        <taxon>Promicromonosporaceae</taxon>
        <taxon>Promicromonospora</taxon>
    </lineage>
</organism>
<reference evidence="6" key="2">
    <citation type="submission" date="2020-09" db="EMBL/GenBank/DDBJ databases">
        <authorList>
            <person name="Sun Q."/>
            <person name="Ohkuma M."/>
        </authorList>
    </citation>
    <scope>NUCLEOTIDE SEQUENCE</scope>
    <source>
        <strain evidence="6">JCM 3051</strain>
    </source>
</reference>
<dbReference type="InterPro" id="IPR036271">
    <property type="entry name" value="Tet_transcr_reg_TetR-rel_C_sf"/>
</dbReference>
<evidence type="ECO:0000256" key="2">
    <source>
        <dbReference type="ARBA" id="ARBA00023125"/>
    </source>
</evidence>
<evidence type="ECO:0000313" key="7">
    <source>
        <dbReference type="Proteomes" id="UP000655589"/>
    </source>
</evidence>
<reference evidence="6" key="1">
    <citation type="journal article" date="2014" name="Int. J. Syst. Evol. Microbiol.">
        <title>Complete genome sequence of Corynebacterium casei LMG S-19264T (=DSM 44701T), isolated from a smear-ripened cheese.</title>
        <authorList>
            <consortium name="US DOE Joint Genome Institute (JGI-PGF)"/>
            <person name="Walter F."/>
            <person name="Albersmeier A."/>
            <person name="Kalinowski J."/>
            <person name="Ruckert C."/>
        </authorList>
    </citation>
    <scope>NUCLEOTIDE SEQUENCE</scope>
    <source>
        <strain evidence="6">JCM 3051</strain>
    </source>
</reference>
<dbReference type="PANTHER" id="PTHR30055:SF148">
    <property type="entry name" value="TETR-FAMILY TRANSCRIPTIONAL REGULATOR"/>
    <property type="match status" value="1"/>
</dbReference>
<sequence>MSLNERSDAGPQRRRRGAALEGALLDAAWAELVATGYEAMTYDAVAERASTSRAVLYRRWPSKRDLAAAAVARVVATIPFDTPDTGSLRDDVVALLHAANDTRARIAVQLAVRLDGTGDDALTLADLRTTVAERSNTRMITLLERAAERGEIATADLPRRVRNVAFDLLGYQILATQRAATPAEIEEIVDDVLLPLLRAPR</sequence>
<dbReference type="SUPFAM" id="SSF46689">
    <property type="entry name" value="Homeodomain-like"/>
    <property type="match status" value="1"/>
</dbReference>
<keyword evidence="7" id="KW-1185">Reference proteome</keyword>
<comment type="caution">
    <text evidence="6">The sequence shown here is derived from an EMBL/GenBank/DDBJ whole genome shotgun (WGS) entry which is preliminary data.</text>
</comment>
<dbReference type="PANTHER" id="PTHR30055">
    <property type="entry name" value="HTH-TYPE TRANSCRIPTIONAL REGULATOR RUTR"/>
    <property type="match status" value="1"/>
</dbReference>
<dbReference type="AlphaFoldDB" id="A0A8H9L7E5"/>
<evidence type="ECO:0000256" key="1">
    <source>
        <dbReference type="ARBA" id="ARBA00023015"/>
    </source>
</evidence>
<dbReference type="GO" id="GO:0000976">
    <property type="term" value="F:transcription cis-regulatory region binding"/>
    <property type="evidence" value="ECO:0007669"/>
    <property type="project" value="TreeGrafter"/>
</dbReference>
<dbReference type="PROSITE" id="PS50977">
    <property type="entry name" value="HTH_TETR_2"/>
    <property type="match status" value="1"/>
</dbReference>
<feature type="DNA-binding region" description="H-T-H motif" evidence="4">
    <location>
        <begin position="41"/>
        <end position="60"/>
    </location>
</feature>
<evidence type="ECO:0000313" key="6">
    <source>
        <dbReference type="EMBL" id="GGM40109.1"/>
    </source>
</evidence>
<dbReference type="InterPro" id="IPR009057">
    <property type="entry name" value="Homeodomain-like_sf"/>
</dbReference>
<dbReference type="Pfam" id="PF00440">
    <property type="entry name" value="TetR_N"/>
    <property type="match status" value="1"/>
</dbReference>
<dbReference type="Proteomes" id="UP000655589">
    <property type="component" value="Unassembled WGS sequence"/>
</dbReference>
<keyword evidence="2 4" id="KW-0238">DNA-binding</keyword>
<dbReference type="GO" id="GO:0003700">
    <property type="term" value="F:DNA-binding transcription factor activity"/>
    <property type="evidence" value="ECO:0007669"/>
    <property type="project" value="TreeGrafter"/>
</dbReference>
<dbReference type="Pfam" id="PF16859">
    <property type="entry name" value="TetR_C_11"/>
    <property type="match status" value="1"/>
</dbReference>
<dbReference type="RefSeq" id="WP_171104815.1">
    <property type="nucleotide sequence ID" value="NZ_BMPT01000021.1"/>
</dbReference>
<dbReference type="InterPro" id="IPR050109">
    <property type="entry name" value="HTH-type_TetR-like_transc_reg"/>
</dbReference>
<dbReference type="Gene3D" id="1.10.357.10">
    <property type="entry name" value="Tetracycline Repressor, domain 2"/>
    <property type="match status" value="1"/>
</dbReference>
<dbReference type="InterPro" id="IPR011075">
    <property type="entry name" value="TetR_C"/>
</dbReference>
<name>A0A8H9L7E5_9MICO</name>
<evidence type="ECO:0000259" key="5">
    <source>
        <dbReference type="PROSITE" id="PS50977"/>
    </source>
</evidence>
<proteinExistence type="predicted"/>
<gene>
    <name evidence="6" type="ORF">GCM10010102_39630</name>
</gene>
<dbReference type="Gene3D" id="1.10.10.60">
    <property type="entry name" value="Homeodomain-like"/>
    <property type="match status" value="1"/>
</dbReference>